<evidence type="ECO:0000313" key="2">
    <source>
        <dbReference type="EMBL" id="MBR0652588.1"/>
    </source>
</evidence>
<dbReference type="Proteomes" id="UP000698752">
    <property type="component" value="Unassembled WGS sequence"/>
</dbReference>
<feature type="non-terminal residue" evidence="2">
    <location>
        <position position="1"/>
    </location>
</feature>
<dbReference type="RefSeq" id="WP_211871306.1">
    <property type="nucleotide sequence ID" value="NZ_JAAEDI010000031.1"/>
</dbReference>
<reference evidence="3" key="1">
    <citation type="journal article" date="2021" name="Syst. Appl. Microbiol.">
        <title>Roseomonas hellenica sp. nov., isolated from roots of wild-growing Alkanna tinctoria.</title>
        <authorList>
            <person name="Rat A."/>
            <person name="Naranjo H.D."/>
            <person name="Lebbe L."/>
            <person name="Cnockaert M."/>
            <person name="Krigas N."/>
            <person name="Grigoriadou K."/>
            <person name="Maloupa E."/>
            <person name="Willems A."/>
        </authorList>
    </citation>
    <scope>NUCLEOTIDE SEQUENCE [LARGE SCALE GENOMIC DNA]</scope>
    <source>
        <strain evidence="3">LMG 31159</strain>
    </source>
</reference>
<dbReference type="EMBL" id="JAAEDI010000031">
    <property type="protein sequence ID" value="MBR0652588.1"/>
    <property type="molecule type" value="Genomic_DNA"/>
</dbReference>
<keyword evidence="3" id="KW-1185">Reference proteome</keyword>
<sequence>AGLPIDAAALAATAPRLAAAPAVVRLAGHAGVDAATAAVAWAAVEEQFALDVLRSAIAAAPAAGAFGPRARAALADDVTASQMRFATLRLAGSTPDSVRAAAVAGLIQEAAAARDLAAVTVAVRGLGALGA</sequence>
<gene>
    <name evidence="2" type="ORF">GXW78_23225</name>
</gene>
<proteinExistence type="predicted"/>
<dbReference type="InterPro" id="IPR048381">
    <property type="entry name" value="GDH_C"/>
</dbReference>
<dbReference type="Pfam" id="PF21074">
    <property type="entry name" value="GDH_C"/>
    <property type="match status" value="1"/>
</dbReference>
<name>A0ABS5ENI1_9PROT</name>
<accession>A0ABS5ENI1</accession>
<comment type="caution">
    <text evidence="2">The sequence shown here is derived from an EMBL/GenBank/DDBJ whole genome shotgun (WGS) entry which is preliminary data.</text>
</comment>
<organism evidence="2 3">
    <name type="scientific">Neoroseomonas terrae</name>
    <dbReference type="NCBI Taxonomy" id="424799"/>
    <lineage>
        <taxon>Bacteria</taxon>
        <taxon>Pseudomonadati</taxon>
        <taxon>Pseudomonadota</taxon>
        <taxon>Alphaproteobacteria</taxon>
        <taxon>Acetobacterales</taxon>
        <taxon>Acetobacteraceae</taxon>
        <taxon>Neoroseomonas</taxon>
    </lineage>
</organism>
<protein>
    <recommendedName>
        <fullName evidence="1">NAD-specific glutamate dehydrogenase C-terminal domain-containing protein</fullName>
    </recommendedName>
</protein>
<feature type="domain" description="NAD-specific glutamate dehydrogenase C-terminal" evidence="1">
    <location>
        <begin position="1"/>
        <end position="114"/>
    </location>
</feature>
<evidence type="ECO:0000259" key="1">
    <source>
        <dbReference type="Pfam" id="PF21074"/>
    </source>
</evidence>
<evidence type="ECO:0000313" key="3">
    <source>
        <dbReference type="Proteomes" id="UP000698752"/>
    </source>
</evidence>